<dbReference type="Proteomes" id="UP001237642">
    <property type="component" value="Unassembled WGS sequence"/>
</dbReference>
<feature type="compositionally biased region" description="Low complexity" evidence="1">
    <location>
        <begin position="91"/>
        <end position="103"/>
    </location>
</feature>
<evidence type="ECO:0000256" key="1">
    <source>
        <dbReference type="SAM" id="MobiDB-lite"/>
    </source>
</evidence>
<gene>
    <name evidence="2" type="ORF">POM88_033322</name>
</gene>
<comment type="caution">
    <text evidence="2">The sequence shown here is derived from an EMBL/GenBank/DDBJ whole genome shotgun (WGS) entry which is preliminary data.</text>
</comment>
<protein>
    <submittedName>
        <fullName evidence="2">Uncharacterized protein</fullName>
    </submittedName>
</protein>
<reference evidence="2" key="2">
    <citation type="submission" date="2023-05" db="EMBL/GenBank/DDBJ databases">
        <authorList>
            <person name="Schelkunov M.I."/>
        </authorList>
    </citation>
    <scope>NUCLEOTIDE SEQUENCE</scope>
    <source>
        <strain evidence="2">Hsosn_3</strain>
        <tissue evidence="2">Leaf</tissue>
    </source>
</reference>
<feature type="compositionally biased region" description="Low complexity" evidence="1">
    <location>
        <begin position="156"/>
        <end position="165"/>
    </location>
</feature>
<reference evidence="2" key="1">
    <citation type="submission" date="2023-02" db="EMBL/GenBank/DDBJ databases">
        <title>Genome of toxic invasive species Heracleum sosnowskyi carries increased number of genes despite the absence of recent whole-genome duplications.</title>
        <authorList>
            <person name="Schelkunov M."/>
            <person name="Shtratnikova V."/>
            <person name="Makarenko M."/>
            <person name="Klepikova A."/>
            <person name="Omelchenko D."/>
            <person name="Novikova G."/>
            <person name="Obukhova E."/>
            <person name="Bogdanov V."/>
            <person name="Penin A."/>
            <person name="Logacheva M."/>
        </authorList>
    </citation>
    <scope>NUCLEOTIDE SEQUENCE</scope>
    <source>
        <strain evidence="2">Hsosn_3</strain>
        <tissue evidence="2">Leaf</tissue>
    </source>
</reference>
<feature type="region of interest" description="Disordered" evidence="1">
    <location>
        <begin position="18"/>
        <end position="52"/>
    </location>
</feature>
<feature type="compositionally biased region" description="Polar residues" evidence="1">
    <location>
        <begin position="246"/>
        <end position="259"/>
    </location>
</feature>
<keyword evidence="3" id="KW-1185">Reference proteome</keyword>
<feature type="compositionally biased region" description="Polar residues" evidence="1">
    <location>
        <begin position="267"/>
        <end position="289"/>
    </location>
</feature>
<feature type="compositionally biased region" description="Acidic residues" evidence="1">
    <location>
        <begin position="126"/>
        <end position="137"/>
    </location>
</feature>
<name>A0AAD8I287_9APIA</name>
<accession>A0AAD8I287</accession>
<organism evidence="2 3">
    <name type="scientific">Heracleum sosnowskyi</name>
    <dbReference type="NCBI Taxonomy" id="360622"/>
    <lineage>
        <taxon>Eukaryota</taxon>
        <taxon>Viridiplantae</taxon>
        <taxon>Streptophyta</taxon>
        <taxon>Embryophyta</taxon>
        <taxon>Tracheophyta</taxon>
        <taxon>Spermatophyta</taxon>
        <taxon>Magnoliopsida</taxon>
        <taxon>eudicotyledons</taxon>
        <taxon>Gunneridae</taxon>
        <taxon>Pentapetalae</taxon>
        <taxon>asterids</taxon>
        <taxon>campanulids</taxon>
        <taxon>Apiales</taxon>
        <taxon>Apiaceae</taxon>
        <taxon>Apioideae</taxon>
        <taxon>apioid superclade</taxon>
        <taxon>Tordylieae</taxon>
        <taxon>Tordyliinae</taxon>
        <taxon>Heracleum</taxon>
    </lineage>
</organism>
<feature type="compositionally biased region" description="Basic and acidic residues" evidence="1">
    <location>
        <begin position="227"/>
        <end position="244"/>
    </location>
</feature>
<dbReference type="EMBL" id="JAUIZM010000007">
    <property type="protein sequence ID" value="KAK1377129.1"/>
    <property type="molecule type" value="Genomic_DNA"/>
</dbReference>
<evidence type="ECO:0000313" key="2">
    <source>
        <dbReference type="EMBL" id="KAK1377129.1"/>
    </source>
</evidence>
<feature type="region of interest" description="Disordered" evidence="1">
    <location>
        <begin position="81"/>
        <end position="311"/>
    </location>
</feature>
<sequence length="327" mass="36831">MRMEDKNIEILQQASSEFAKEEEEIQTDKILKPNVEQPEAIAEKGSEVQTEKFQLPKIEIETADDPFDDCDEPFPVRMYPCERHFTDDSSTDSSDVSDSTSDSEAIGEEESDIQTHKSQLPKIEIETDDDPFDDWDEPFPVRMYPCKRHFSDDSPTDSSDSTSDSEAIGEEESDIQTQKSQLPKIETFDDSNEPFPIIMYPCKRHFSDDSSTDSSYFSDSDETIAEEESKINKESSPKDGEKQLEFPSNASPQDDQTPSEPLEETQAKQLAKSSTTEPISGPTVPTSSILVKHGTKHPIEAEVGDEESKRPNKLALLKSTIENVQNW</sequence>
<feature type="compositionally biased region" description="Basic and acidic residues" evidence="1">
    <location>
        <begin position="41"/>
        <end position="50"/>
    </location>
</feature>
<dbReference type="AlphaFoldDB" id="A0AAD8I287"/>
<evidence type="ECO:0000313" key="3">
    <source>
        <dbReference type="Proteomes" id="UP001237642"/>
    </source>
</evidence>
<proteinExistence type="predicted"/>